<dbReference type="EMBL" id="JACEGQ020000019">
    <property type="protein sequence ID" value="KAH8480376.1"/>
    <property type="molecule type" value="Genomic_DNA"/>
</dbReference>
<accession>A0A8T2WHB6</accession>
<dbReference type="Proteomes" id="UP000807159">
    <property type="component" value="Chromosome 19"/>
</dbReference>
<dbReference type="AlphaFoldDB" id="A0A8T2WHB6"/>
<keyword evidence="2" id="KW-1185">Reference proteome</keyword>
<protein>
    <submittedName>
        <fullName evidence="1">Uncharacterized protein</fullName>
    </submittedName>
</protein>
<comment type="caution">
    <text evidence="1">The sequence shown here is derived from an EMBL/GenBank/DDBJ whole genome shotgun (WGS) entry which is preliminary data.</text>
</comment>
<evidence type="ECO:0000313" key="2">
    <source>
        <dbReference type="Proteomes" id="UP000807159"/>
    </source>
</evidence>
<organism evidence="1 2">
    <name type="scientific">Populus deltoides</name>
    <name type="common">Eastern poplar</name>
    <name type="synonym">Eastern cottonwood</name>
    <dbReference type="NCBI Taxonomy" id="3696"/>
    <lineage>
        <taxon>Eukaryota</taxon>
        <taxon>Viridiplantae</taxon>
        <taxon>Streptophyta</taxon>
        <taxon>Embryophyta</taxon>
        <taxon>Tracheophyta</taxon>
        <taxon>Spermatophyta</taxon>
        <taxon>Magnoliopsida</taxon>
        <taxon>eudicotyledons</taxon>
        <taxon>Gunneridae</taxon>
        <taxon>Pentapetalae</taxon>
        <taxon>rosids</taxon>
        <taxon>fabids</taxon>
        <taxon>Malpighiales</taxon>
        <taxon>Salicaceae</taxon>
        <taxon>Saliceae</taxon>
        <taxon>Populus</taxon>
    </lineage>
</organism>
<proteinExistence type="predicted"/>
<name>A0A8T2WHB6_POPDE</name>
<sequence length="118" mass="13725">MGASWVFLYDGYRMSTALQLEFCSASNNSSRRYYVFILAGPRHKCRLHGTDFSCKPGVWDPMIHGNRKSMGFGRKWRRESPTIKCIIVFSFIIVCPFHHTYQMVRPPIQGDESFSDQH</sequence>
<gene>
    <name evidence="1" type="ORF">H0E87_030582</name>
</gene>
<reference evidence="1" key="1">
    <citation type="journal article" date="2021" name="J. Hered.">
        <title>Genome Assembly of Salicaceae Populus deltoides (Eastern Cottonwood) I-69 Based on Nanopore Sequencing and Hi-C Technologies.</title>
        <authorList>
            <person name="Bai S."/>
            <person name="Wu H."/>
            <person name="Zhang J."/>
            <person name="Pan Z."/>
            <person name="Zhao W."/>
            <person name="Li Z."/>
            <person name="Tong C."/>
        </authorList>
    </citation>
    <scope>NUCLEOTIDE SEQUENCE</scope>
    <source>
        <tissue evidence="1">Leaf</tissue>
    </source>
</reference>
<evidence type="ECO:0000313" key="1">
    <source>
        <dbReference type="EMBL" id="KAH8480376.1"/>
    </source>
</evidence>